<evidence type="ECO:0000313" key="9">
    <source>
        <dbReference type="EMBL" id="VAI45503.1"/>
    </source>
</evidence>
<name>A0A9R1AZ53_TRITD</name>
<evidence type="ECO:0000256" key="7">
    <source>
        <dbReference type="SAM" id="MobiDB-lite"/>
    </source>
</evidence>
<dbReference type="GO" id="GO:0040029">
    <property type="term" value="P:epigenetic regulation of gene expression"/>
    <property type="evidence" value="ECO:0007669"/>
    <property type="project" value="TreeGrafter"/>
</dbReference>
<feature type="region of interest" description="Disordered" evidence="7">
    <location>
        <begin position="314"/>
        <end position="446"/>
    </location>
</feature>
<dbReference type="EC" id="3.5.1.98" evidence="3"/>
<evidence type="ECO:0000256" key="4">
    <source>
        <dbReference type="ARBA" id="ARBA00022801"/>
    </source>
</evidence>
<dbReference type="InterPro" id="IPR000286">
    <property type="entry name" value="HDACs"/>
</dbReference>
<feature type="compositionally biased region" description="Acidic residues" evidence="7">
    <location>
        <begin position="329"/>
        <end position="340"/>
    </location>
</feature>
<feature type="domain" description="Histone deacetylase" evidence="8">
    <location>
        <begin position="91"/>
        <end position="256"/>
    </location>
</feature>
<dbReference type="InterPro" id="IPR003084">
    <property type="entry name" value="HDAC_I/II"/>
</dbReference>
<sequence>MDPSSAGAGGNSLPSVGPDGQKRRVCYFYDSEVGNYYYGQGHPMKPHRIRMTHSLLAQYGLLDQMQVLRPNPARDRDLCRFHADDYISFLCYVNDIVLAILELLKHHQRVLYVDIDIHHGDGVEEAFYTTDRVMTVSFHKFGDYFPGTGDVRDIGHSKGKYYSLNVPLDDGIDDESYQSLFKPIMAKVMEVFQPGAVVLQCGADSLSGDRLGCFNLSIRGHAECVKYMRSFNVPLLLLGGGGYTIRNVARCWCYETGVALGQELEDKMPVNEYYEYFGPDYTLHVAPSNMENKNTRYELDNIRTKLLDNLSKLRHAPSVQFQERPPDTEFPEPDEDEEDQDERHDDPDSDMELEYHTPLEDSARRITIQGTRVKRESAGAETKDQQDGSRVTGEHRGSEPMAEDIGPSKQAHVDANAMAVDEPGNVKTESGSSTKLPDPPAIYQKP</sequence>
<keyword evidence="4" id="KW-0378">Hydrolase</keyword>
<dbReference type="PANTHER" id="PTHR10625:SF22">
    <property type="entry name" value="HISTONE DEACETYLASE 2"/>
    <property type="match status" value="1"/>
</dbReference>
<keyword evidence="10" id="KW-1185">Reference proteome</keyword>
<dbReference type="GO" id="GO:0005634">
    <property type="term" value="C:nucleus"/>
    <property type="evidence" value="ECO:0007669"/>
    <property type="project" value="TreeGrafter"/>
</dbReference>
<evidence type="ECO:0000313" key="10">
    <source>
        <dbReference type="Proteomes" id="UP000324705"/>
    </source>
</evidence>
<dbReference type="Pfam" id="PF00850">
    <property type="entry name" value="Hist_deacetyl"/>
    <property type="match status" value="1"/>
</dbReference>
<proteinExistence type="inferred from homology"/>
<dbReference type="Gene3D" id="3.40.800.20">
    <property type="entry name" value="Histone deacetylase domain"/>
    <property type="match status" value="2"/>
</dbReference>
<keyword evidence="5" id="KW-0156">Chromatin regulator</keyword>
<comment type="cofactor">
    <cofactor evidence="1">
        <name>Zn(2+)</name>
        <dbReference type="ChEBI" id="CHEBI:29105"/>
    </cofactor>
</comment>
<evidence type="ECO:0000256" key="6">
    <source>
        <dbReference type="ARBA" id="ARBA00048287"/>
    </source>
</evidence>
<evidence type="ECO:0000256" key="5">
    <source>
        <dbReference type="ARBA" id="ARBA00022853"/>
    </source>
</evidence>
<dbReference type="PANTHER" id="PTHR10625">
    <property type="entry name" value="HISTONE DEACETYLASE HDAC1-RELATED"/>
    <property type="match status" value="1"/>
</dbReference>
<dbReference type="AlphaFoldDB" id="A0A9R1AZ53"/>
<dbReference type="Proteomes" id="UP000324705">
    <property type="component" value="Chromosome 6A"/>
</dbReference>
<feature type="compositionally biased region" description="Basic and acidic residues" evidence="7">
    <location>
        <begin position="353"/>
        <end position="364"/>
    </location>
</feature>
<dbReference type="SUPFAM" id="SSF52768">
    <property type="entry name" value="Arginase/deacetylase"/>
    <property type="match status" value="1"/>
</dbReference>
<comment type="catalytic activity">
    <reaction evidence="6">
        <text>N(6)-acetyl-L-lysyl-[histone] + H2O = L-lysyl-[histone] + acetate</text>
        <dbReference type="Rhea" id="RHEA:58196"/>
        <dbReference type="Rhea" id="RHEA-COMP:9845"/>
        <dbReference type="Rhea" id="RHEA-COMP:11338"/>
        <dbReference type="ChEBI" id="CHEBI:15377"/>
        <dbReference type="ChEBI" id="CHEBI:29969"/>
        <dbReference type="ChEBI" id="CHEBI:30089"/>
        <dbReference type="ChEBI" id="CHEBI:61930"/>
        <dbReference type="EC" id="3.5.1.98"/>
    </reaction>
</comment>
<dbReference type="InterPro" id="IPR037138">
    <property type="entry name" value="His_deacetylse_dom_sf"/>
</dbReference>
<reference evidence="9 10" key="1">
    <citation type="submission" date="2017-09" db="EMBL/GenBank/DDBJ databases">
        <authorList>
            <consortium name="International Durum Wheat Genome Sequencing Consortium (IDWGSC)"/>
            <person name="Milanesi L."/>
        </authorList>
    </citation>
    <scope>NUCLEOTIDE SEQUENCE [LARGE SCALE GENOMIC DNA]</scope>
    <source>
        <strain evidence="10">cv. Svevo</strain>
    </source>
</reference>
<dbReference type="EMBL" id="LT934121">
    <property type="protein sequence ID" value="VAI45503.1"/>
    <property type="molecule type" value="Genomic_DNA"/>
</dbReference>
<dbReference type="GO" id="GO:0141221">
    <property type="term" value="F:histone deacetylase activity, hydrolytic mechanism"/>
    <property type="evidence" value="ECO:0007669"/>
    <property type="project" value="UniProtKB-EC"/>
</dbReference>
<protein>
    <recommendedName>
        <fullName evidence="3">histone deacetylase</fullName>
        <ecNumber evidence="3">3.5.1.98</ecNumber>
    </recommendedName>
</protein>
<evidence type="ECO:0000256" key="2">
    <source>
        <dbReference type="ARBA" id="ARBA00006457"/>
    </source>
</evidence>
<organism evidence="9 10">
    <name type="scientific">Triticum turgidum subsp. durum</name>
    <name type="common">Durum wheat</name>
    <name type="synonym">Triticum durum</name>
    <dbReference type="NCBI Taxonomy" id="4567"/>
    <lineage>
        <taxon>Eukaryota</taxon>
        <taxon>Viridiplantae</taxon>
        <taxon>Streptophyta</taxon>
        <taxon>Embryophyta</taxon>
        <taxon>Tracheophyta</taxon>
        <taxon>Spermatophyta</taxon>
        <taxon>Magnoliopsida</taxon>
        <taxon>Liliopsida</taxon>
        <taxon>Poales</taxon>
        <taxon>Poaceae</taxon>
        <taxon>BOP clade</taxon>
        <taxon>Pooideae</taxon>
        <taxon>Triticodae</taxon>
        <taxon>Triticeae</taxon>
        <taxon>Triticinae</taxon>
        <taxon>Triticum</taxon>
    </lineage>
</organism>
<evidence type="ECO:0000256" key="3">
    <source>
        <dbReference type="ARBA" id="ARBA00012111"/>
    </source>
</evidence>
<dbReference type="InterPro" id="IPR023801">
    <property type="entry name" value="His_deacetylse_dom"/>
</dbReference>
<dbReference type="PRINTS" id="PR01270">
    <property type="entry name" value="HDASUPER"/>
</dbReference>
<gene>
    <name evidence="9" type="ORF">TRITD_6Av1G084590</name>
</gene>
<comment type="similarity">
    <text evidence="2">Belongs to the histone deacetylase family. HD type 1 subfamily.</text>
</comment>
<dbReference type="PRINTS" id="PR01271">
    <property type="entry name" value="HISDACETLASE"/>
</dbReference>
<accession>A0A9R1AZ53</accession>
<evidence type="ECO:0000259" key="8">
    <source>
        <dbReference type="Pfam" id="PF00850"/>
    </source>
</evidence>
<evidence type="ECO:0000256" key="1">
    <source>
        <dbReference type="ARBA" id="ARBA00001947"/>
    </source>
</evidence>
<dbReference type="InterPro" id="IPR023696">
    <property type="entry name" value="Ureohydrolase_dom_sf"/>
</dbReference>
<feature type="compositionally biased region" description="Basic and acidic residues" evidence="7">
    <location>
        <begin position="373"/>
        <end position="398"/>
    </location>
</feature>
<dbReference type="Gramene" id="TRITD6Av1G084590.14">
    <property type="protein sequence ID" value="TRITD6Av1G084590.14"/>
    <property type="gene ID" value="TRITD6Av1G084590"/>
</dbReference>